<gene>
    <name evidence="2" type="ORF">ED208_16470</name>
</gene>
<organism evidence="2 3">
    <name type="scientific">Stagnimonas aquatica</name>
    <dbReference type="NCBI Taxonomy" id="2689987"/>
    <lineage>
        <taxon>Bacteria</taxon>
        <taxon>Pseudomonadati</taxon>
        <taxon>Pseudomonadota</taxon>
        <taxon>Gammaproteobacteria</taxon>
        <taxon>Nevskiales</taxon>
        <taxon>Nevskiaceae</taxon>
        <taxon>Stagnimonas</taxon>
    </lineage>
</organism>
<evidence type="ECO:0000313" key="3">
    <source>
        <dbReference type="Proteomes" id="UP000282106"/>
    </source>
</evidence>
<proteinExistence type="predicted"/>
<feature type="signal peptide" evidence="1">
    <location>
        <begin position="1"/>
        <end position="26"/>
    </location>
</feature>
<feature type="chain" id="PRO_5018136580" description="DUF1425 domain-containing protein" evidence="1">
    <location>
        <begin position="27"/>
        <end position="154"/>
    </location>
</feature>
<evidence type="ECO:0000256" key="1">
    <source>
        <dbReference type="SAM" id="SignalP"/>
    </source>
</evidence>
<sequence length="154" mass="16738">MPAFRLPLTVAALASALLLSACPSNGQKPIDEGPQPGVRVDDARAPNAGLRLDTVAILDKSLQNAKGGKLAVESTGARRSPTNTVEAYAVIRNRTDFPLQIEGRTQFFDAVGMPIEGPTMWQRVMLDPQGISSYKELSTRTDVGHYYIEIREGR</sequence>
<comment type="caution">
    <text evidence="2">The sequence shown here is derived from an EMBL/GenBank/DDBJ whole genome shotgun (WGS) entry which is preliminary data.</text>
</comment>
<dbReference type="PROSITE" id="PS51257">
    <property type="entry name" value="PROKAR_LIPOPROTEIN"/>
    <property type="match status" value="1"/>
</dbReference>
<accession>A0A3N0UZN7</accession>
<dbReference type="InParanoid" id="A0A3N0UZN7"/>
<dbReference type="AlphaFoldDB" id="A0A3N0UZN7"/>
<name>A0A3N0UZN7_9GAMM</name>
<dbReference type="InterPro" id="IPR038483">
    <property type="entry name" value="YcfL-like_sf"/>
</dbReference>
<dbReference type="Gene3D" id="2.60.40.3230">
    <property type="match status" value="1"/>
</dbReference>
<keyword evidence="1" id="KW-0732">Signal</keyword>
<protein>
    <recommendedName>
        <fullName evidence="4">DUF1425 domain-containing protein</fullName>
    </recommendedName>
</protein>
<evidence type="ECO:0000313" key="2">
    <source>
        <dbReference type="EMBL" id="ROH86016.1"/>
    </source>
</evidence>
<reference evidence="2 3" key="1">
    <citation type="submission" date="2018-10" db="EMBL/GenBank/DDBJ databases">
        <authorList>
            <person name="Chen W.-M."/>
        </authorList>
    </citation>
    <scope>NUCLEOTIDE SEQUENCE [LARGE SCALE GENOMIC DNA]</scope>
    <source>
        <strain evidence="2 3">THS-13</strain>
    </source>
</reference>
<dbReference type="EMBL" id="RJVO01000010">
    <property type="protein sequence ID" value="ROH86016.1"/>
    <property type="molecule type" value="Genomic_DNA"/>
</dbReference>
<evidence type="ECO:0008006" key="4">
    <source>
        <dbReference type="Google" id="ProtNLM"/>
    </source>
</evidence>
<keyword evidence="3" id="KW-1185">Reference proteome</keyword>
<dbReference type="Proteomes" id="UP000282106">
    <property type="component" value="Unassembled WGS sequence"/>
</dbReference>
<dbReference type="RefSeq" id="WP_123213025.1">
    <property type="nucleotide sequence ID" value="NZ_RJVO01000010.1"/>
</dbReference>